<evidence type="ECO:0008006" key="3">
    <source>
        <dbReference type="Google" id="ProtNLM"/>
    </source>
</evidence>
<dbReference type="RefSeq" id="WP_144125553.1">
    <property type="nucleotide sequence ID" value="NZ_CABHNI010000047.1"/>
</dbReference>
<reference evidence="1 2" key="1">
    <citation type="submission" date="2019-07" db="EMBL/GenBank/DDBJ databases">
        <authorList>
            <person name="Hibberd C M."/>
            <person name="Gehrig L. J."/>
            <person name="Chang H.-W."/>
            <person name="Venkatesh S."/>
        </authorList>
    </citation>
    <scope>NUCLEOTIDE SEQUENCE [LARGE SCALE GENOMIC DNA]</scope>
    <source>
        <strain evidence="1">Dorea_formicigenerans_SSTS_Bg7063</strain>
    </source>
</reference>
<accession>A0A564UEM5</accession>
<name>A0A564UEM5_9FIRM</name>
<dbReference type="Proteomes" id="UP000358366">
    <property type="component" value="Unassembled WGS sequence"/>
</dbReference>
<dbReference type="AlphaFoldDB" id="A0A564UEM5"/>
<dbReference type="EMBL" id="CABHNI010000047">
    <property type="protein sequence ID" value="VUX17985.1"/>
    <property type="molecule type" value="Genomic_DNA"/>
</dbReference>
<organism evidence="1 2">
    <name type="scientific">Dorea formicigenerans</name>
    <dbReference type="NCBI Taxonomy" id="39486"/>
    <lineage>
        <taxon>Bacteria</taxon>
        <taxon>Bacillati</taxon>
        <taxon>Bacillota</taxon>
        <taxon>Clostridia</taxon>
        <taxon>Lachnospirales</taxon>
        <taxon>Lachnospiraceae</taxon>
        <taxon>Dorea</taxon>
    </lineage>
</organism>
<sequence>MDYLSTKQVSEKWSVSVRRILKLCEDGRIKGAIKIAGVWLLPEAVEKPTDARIKSGKYIKEK</sequence>
<gene>
    <name evidence="1" type="ORF">DFSSTS7063_02507</name>
</gene>
<evidence type="ECO:0000313" key="1">
    <source>
        <dbReference type="EMBL" id="VUX17985.1"/>
    </source>
</evidence>
<proteinExistence type="predicted"/>
<evidence type="ECO:0000313" key="2">
    <source>
        <dbReference type="Proteomes" id="UP000358366"/>
    </source>
</evidence>
<protein>
    <recommendedName>
        <fullName evidence="3">DNA-binding protein</fullName>
    </recommendedName>
</protein>